<organism evidence="4 5">
    <name type="scientific">Diploscapter pachys</name>
    <dbReference type="NCBI Taxonomy" id="2018661"/>
    <lineage>
        <taxon>Eukaryota</taxon>
        <taxon>Metazoa</taxon>
        <taxon>Ecdysozoa</taxon>
        <taxon>Nematoda</taxon>
        <taxon>Chromadorea</taxon>
        <taxon>Rhabditida</taxon>
        <taxon>Rhabditina</taxon>
        <taxon>Rhabditomorpha</taxon>
        <taxon>Rhabditoidea</taxon>
        <taxon>Rhabditidae</taxon>
        <taxon>Diploscapter</taxon>
    </lineage>
</organism>
<evidence type="ECO:0000256" key="2">
    <source>
        <dbReference type="SAM" id="MobiDB-lite"/>
    </source>
</evidence>
<keyword evidence="1" id="KW-0863">Zinc-finger</keyword>
<name>A0A2A2JFX5_9BILA</name>
<dbReference type="Proteomes" id="UP000218231">
    <property type="component" value="Unassembled WGS sequence"/>
</dbReference>
<keyword evidence="5" id="KW-1185">Reference proteome</keyword>
<dbReference type="EMBL" id="LIAE01010455">
    <property type="protein sequence ID" value="PAV60633.1"/>
    <property type="molecule type" value="Genomic_DNA"/>
</dbReference>
<feature type="domain" description="C2H2-type" evidence="3">
    <location>
        <begin position="2"/>
        <end position="30"/>
    </location>
</feature>
<dbReference type="SMART" id="SM00355">
    <property type="entry name" value="ZnF_C2H2"/>
    <property type="match status" value="6"/>
</dbReference>
<reference evidence="4 5" key="1">
    <citation type="journal article" date="2017" name="Curr. Biol.">
        <title>Genome architecture and evolution of a unichromosomal asexual nematode.</title>
        <authorList>
            <person name="Fradin H."/>
            <person name="Zegar C."/>
            <person name="Gutwein M."/>
            <person name="Lucas J."/>
            <person name="Kovtun M."/>
            <person name="Corcoran D."/>
            <person name="Baugh L.R."/>
            <person name="Kiontke K."/>
            <person name="Gunsalus K."/>
            <person name="Fitch D.H."/>
            <person name="Piano F."/>
        </authorList>
    </citation>
    <scope>NUCLEOTIDE SEQUENCE [LARGE SCALE GENOMIC DNA]</scope>
    <source>
        <strain evidence="4">PF1309</strain>
    </source>
</reference>
<comment type="caution">
    <text evidence="4">The sequence shown here is derived from an EMBL/GenBank/DDBJ whole genome shotgun (WGS) entry which is preliminary data.</text>
</comment>
<dbReference type="STRING" id="2018661.A0A2A2JFX5"/>
<evidence type="ECO:0000313" key="4">
    <source>
        <dbReference type="EMBL" id="PAV60633.1"/>
    </source>
</evidence>
<dbReference type="InterPro" id="IPR013087">
    <property type="entry name" value="Znf_C2H2_type"/>
</dbReference>
<accession>A0A2A2JFX5</accession>
<dbReference type="GO" id="GO:0008270">
    <property type="term" value="F:zinc ion binding"/>
    <property type="evidence" value="ECO:0007669"/>
    <property type="project" value="UniProtKB-KW"/>
</dbReference>
<protein>
    <recommendedName>
        <fullName evidence="3">C2H2-type domain-containing protein</fullName>
    </recommendedName>
</protein>
<evidence type="ECO:0000259" key="3">
    <source>
        <dbReference type="PROSITE" id="PS50157"/>
    </source>
</evidence>
<dbReference type="PROSITE" id="PS50157">
    <property type="entry name" value="ZINC_FINGER_C2H2_2"/>
    <property type="match status" value="1"/>
</dbReference>
<sequence length="468" mass="53776">MFKCKLCGAVEINSAALELHIAAIHLSFQPWQCMYCSNKGSTMEQIKSHCQLTHKLNSPKMTYSYDPAKSENLRRLLETSLIESAVNEATKKSDPKLFSTKMDEFQSINAMIANLPLQTPEILEISAGKNQDFGSCSSSSIDTSLPFKYPASITFKDNDLTSARTRPYHSVRVARPYLYSIRRASELASDTDATTSSTSSRKRPYEEEDNAEMTKLEIKDGNVLVDVSSNKWSCKRCCLNLKAKDIRVHIYMHLYKQEQLPCLMCSYEGCDFGHFLKTTLTSHVTECHGHLGYFEPTPNISEEFFEKAQEMTELCFGKVPFKFSDLSGWETSTTPTGGNFPCRFCNISFPKNVFYSHAYYHLLNTEKIECYACSFKNCDFKHNLRKAVLAHIEKEHNHIEQGRIADVKCIITQETEQKVKIIPKREDQPSTSKMKIEKAYEIEQNPTFERLFEYQNREIKMEQMEEDE</sequence>
<evidence type="ECO:0000256" key="1">
    <source>
        <dbReference type="PROSITE-ProRule" id="PRU00042"/>
    </source>
</evidence>
<evidence type="ECO:0000313" key="5">
    <source>
        <dbReference type="Proteomes" id="UP000218231"/>
    </source>
</evidence>
<proteinExistence type="predicted"/>
<gene>
    <name evidence="4" type="ORF">WR25_14405</name>
</gene>
<feature type="compositionally biased region" description="Low complexity" evidence="2">
    <location>
        <begin position="189"/>
        <end position="199"/>
    </location>
</feature>
<dbReference type="AlphaFoldDB" id="A0A2A2JFX5"/>
<keyword evidence="1" id="KW-0862">Zinc</keyword>
<dbReference type="Gene3D" id="3.30.160.60">
    <property type="entry name" value="Classic Zinc Finger"/>
    <property type="match status" value="1"/>
</dbReference>
<feature type="region of interest" description="Disordered" evidence="2">
    <location>
        <begin position="189"/>
        <end position="210"/>
    </location>
</feature>
<keyword evidence="1" id="KW-0479">Metal-binding</keyword>